<dbReference type="Proteomes" id="UP000256899">
    <property type="component" value="Unassembled WGS sequence"/>
</dbReference>
<dbReference type="SUPFAM" id="SSF53383">
    <property type="entry name" value="PLP-dependent transferases"/>
    <property type="match status" value="1"/>
</dbReference>
<evidence type="ECO:0000256" key="2">
    <source>
        <dbReference type="ARBA" id="ARBA00037999"/>
    </source>
</evidence>
<feature type="active site" description="Proton acceptor" evidence="3">
    <location>
        <position position="181"/>
    </location>
</feature>
<dbReference type="GO" id="GO:0030170">
    <property type="term" value="F:pyridoxal phosphate binding"/>
    <property type="evidence" value="ECO:0007669"/>
    <property type="project" value="TreeGrafter"/>
</dbReference>
<dbReference type="PIRSF" id="PIRSF000390">
    <property type="entry name" value="PLP_StrS"/>
    <property type="match status" value="1"/>
</dbReference>
<keyword evidence="7" id="KW-1185">Reference proteome</keyword>
<dbReference type="GO" id="GO:0000271">
    <property type="term" value="P:polysaccharide biosynthetic process"/>
    <property type="evidence" value="ECO:0007669"/>
    <property type="project" value="TreeGrafter"/>
</dbReference>
<evidence type="ECO:0000313" key="7">
    <source>
        <dbReference type="Proteomes" id="UP000256899"/>
    </source>
</evidence>
<name>A0A3E0U0W3_9GAMM</name>
<evidence type="ECO:0000313" key="6">
    <source>
        <dbReference type="EMBL" id="REL30223.1"/>
    </source>
</evidence>
<dbReference type="GO" id="GO:0008483">
    <property type="term" value="F:transaminase activity"/>
    <property type="evidence" value="ECO:0007669"/>
    <property type="project" value="UniProtKB-KW"/>
</dbReference>
<dbReference type="RefSeq" id="WP_116014428.1">
    <property type="nucleotide sequence ID" value="NZ_QUOT01000001.1"/>
</dbReference>
<sequence length="364" mass="40290">MIPIVKPFLPELSLYNAQVGQIFDRNYLTNNGPVLRELEAKLAEYFGVPHLLLVANGTIAIQIALMALEIKGKVITTPFSFAATSSTLAAMGLTPEFADIDAQSLNIDPKTISEAQLAHSSAILPVHVYGNACDVDELASLAKQHDLKIIYDAAHTFGAKYKGKALLSYGDAATISLHATKIFHTVEGGAIAFKHKQDYEKAKQLINFGFDSNNMPNLVGINAKMSELHAAMGLCLFEYIDNITSHRAELFQRYQEKLDSLVYMQEYAETCRPNGAYAPIILANEAELEGVQEHLAGLAIQTRRYFYPSLSLMECYKGAGDTPIANDICSRVLCLPMYYELSFEQVDFICASVSKFLTYYRGRK</sequence>
<dbReference type="InterPro" id="IPR015424">
    <property type="entry name" value="PyrdxlP-dep_Trfase"/>
</dbReference>
<gene>
    <name evidence="6" type="ORF">DXX94_05610</name>
</gene>
<dbReference type="Pfam" id="PF01041">
    <property type="entry name" value="DegT_DnrJ_EryC1"/>
    <property type="match status" value="1"/>
</dbReference>
<comment type="caution">
    <text evidence="6">The sequence shown here is derived from an EMBL/GenBank/DDBJ whole genome shotgun (WGS) entry which is preliminary data.</text>
</comment>
<dbReference type="CDD" id="cd00616">
    <property type="entry name" value="AHBA_syn"/>
    <property type="match status" value="1"/>
</dbReference>
<evidence type="ECO:0000256" key="3">
    <source>
        <dbReference type="PIRSR" id="PIRSR000390-1"/>
    </source>
</evidence>
<dbReference type="AlphaFoldDB" id="A0A3E0U0W3"/>
<keyword evidence="6" id="KW-0808">Transferase</keyword>
<feature type="modified residue" description="N6-(pyridoxal phosphate)lysine" evidence="4">
    <location>
        <position position="181"/>
    </location>
</feature>
<reference evidence="7" key="1">
    <citation type="submission" date="2018-08" db="EMBL/GenBank/DDBJ databases">
        <title>Thalassotalea euphylliae genome.</title>
        <authorList>
            <person name="Summers S."/>
            <person name="Rice S.A."/>
            <person name="Freckelton M.L."/>
            <person name="Nedved B.T."/>
            <person name="Hadfield M.G."/>
        </authorList>
    </citation>
    <scope>NUCLEOTIDE SEQUENCE [LARGE SCALE GENOMIC DNA]</scope>
    <source>
        <strain evidence="7">H3</strain>
    </source>
</reference>
<dbReference type="Gene3D" id="3.40.640.10">
    <property type="entry name" value="Type I PLP-dependent aspartate aminotransferase-like (Major domain)"/>
    <property type="match status" value="1"/>
</dbReference>
<protein>
    <submittedName>
        <fullName evidence="6">DegT/DnrJ/EryC1/StrS family aminotransferase</fullName>
    </submittedName>
</protein>
<evidence type="ECO:0000256" key="4">
    <source>
        <dbReference type="PIRSR" id="PIRSR000390-2"/>
    </source>
</evidence>
<keyword evidence="6" id="KW-0032">Aminotransferase</keyword>
<comment type="similarity">
    <text evidence="2 5">Belongs to the DegT/DnrJ/EryC1 family.</text>
</comment>
<dbReference type="InterPro" id="IPR000653">
    <property type="entry name" value="DegT/StrS_aminotransferase"/>
</dbReference>
<evidence type="ECO:0000256" key="1">
    <source>
        <dbReference type="ARBA" id="ARBA00022898"/>
    </source>
</evidence>
<evidence type="ECO:0000256" key="5">
    <source>
        <dbReference type="RuleBase" id="RU004508"/>
    </source>
</evidence>
<accession>A0A3E0U0W3</accession>
<keyword evidence="1 4" id="KW-0663">Pyridoxal phosphate</keyword>
<dbReference type="EMBL" id="QUOT01000001">
    <property type="protein sequence ID" value="REL30223.1"/>
    <property type="molecule type" value="Genomic_DNA"/>
</dbReference>
<proteinExistence type="inferred from homology"/>
<dbReference type="PANTHER" id="PTHR30244:SF9">
    <property type="entry name" value="PROTEIN RV3402C"/>
    <property type="match status" value="1"/>
</dbReference>
<organism evidence="6 7">
    <name type="scientific">Thalassotalea euphylliae</name>
    <dbReference type="NCBI Taxonomy" id="1655234"/>
    <lineage>
        <taxon>Bacteria</taxon>
        <taxon>Pseudomonadati</taxon>
        <taxon>Pseudomonadota</taxon>
        <taxon>Gammaproteobacteria</taxon>
        <taxon>Alteromonadales</taxon>
        <taxon>Colwelliaceae</taxon>
        <taxon>Thalassotalea</taxon>
    </lineage>
</organism>
<dbReference type="InterPro" id="IPR015421">
    <property type="entry name" value="PyrdxlP-dep_Trfase_major"/>
</dbReference>
<dbReference type="PANTHER" id="PTHR30244">
    <property type="entry name" value="TRANSAMINASE"/>
    <property type="match status" value="1"/>
</dbReference>